<keyword evidence="4" id="KW-1185">Reference proteome</keyword>
<protein>
    <recommendedName>
        <fullName evidence="2">DUF8159 domain-containing protein</fullName>
    </recommendedName>
</protein>
<accession>A0A1M5L0S0</accession>
<dbReference type="AlphaFoldDB" id="A0A1M5L0S0"/>
<evidence type="ECO:0000313" key="4">
    <source>
        <dbReference type="Proteomes" id="UP000184357"/>
    </source>
</evidence>
<dbReference type="Pfam" id="PF26490">
    <property type="entry name" value="DUF8159"/>
    <property type="match status" value="1"/>
</dbReference>
<evidence type="ECO:0000259" key="2">
    <source>
        <dbReference type="Pfam" id="PF26490"/>
    </source>
</evidence>
<proteinExistence type="predicted"/>
<dbReference type="STRING" id="43928.SAMN05443636_0701"/>
<feature type="compositionally biased region" description="Basic and acidic residues" evidence="1">
    <location>
        <begin position="133"/>
        <end position="144"/>
    </location>
</feature>
<dbReference type="Proteomes" id="UP000184357">
    <property type="component" value="Unassembled WGS sequence"/>
</dbReference>
<name>A0A1M5L0S0_9EURY</name>
<sequence length="144" mass="15499">MTTDESALARELRADGIDVADVRVSPERIAVAYTTTLPGAHPDHGEMGRVCNTVIDLVEDGDLDPRRVDATALRFEDDVQATWHVEADWLAAVTSYRISEEEFSAGVLDTVETEVGDDGDADTPHAAVDCDDEPQRAADDGGSQ</sequence>
<feature type="region of interest" description="Disordered" evidence="1">
    <location>
        <begin position="114"/>
        <end position="144"/>
    </location>
</feature>
<gene>
    <name evidence="3" type="ORF">SAMN05443636_0701</name>
</gene>
<dbReference type="InterPro" id="IPR058473">
    <property type="entry name" value="DUF8159"/>
</dbReference>
<dbReference type="OrthoDB" id="290983at2157"/>
<feature type="domain" description="DUF8159" evidence="2">
    <location>
        <begin position="4"/>
        <end position="114"/>
    </location>
</feature>
<dbReference type="RefSeq" id="WP_073306970.1">
    <property type="nucleotide sequence ID" value="NZ_FQWV01000001.1"/>
</dbReference>
<evidence type="ECO:0000256" key="1">
    <source>
        <dbReference type="SAM" id="MobiDB-lite"/>
    </source>
</evidence>
<organism evidence="3 4">
    <name type="scientific">Halobaculum gomorrense</name>
    <dbReference type="NCBI Taxonomy" id="43928"/>
    <lineage>
        <taxon>Archaea</taxon>
        <taxon>Methanobacteriati</taxon>
        <taxon>Methanobacteriota</taxon>
        <taxon>Stenosarchaea group</taxon>
        <taxon>Halobacteria</taxon>
        <taxon>Halobacteriales</taxon>
        <taxon>Haloferacaceae</taxon>
        <taxon>Halobaculum</taxon>
    </lineage>
</organism>
<reference evidence="3 4" key="1">
    <citation type="submission" date="2016-11" db="EMBL/GenBank/DDBJ databases">
        <authorList>
            <person name="Jaros S."/>
            <person name="Januszkiewicz K."/>
            <person name="Wedrychowicz H."/>
        </authorList>
    </citation>
    <scope>NUCLEOTIDE SEQUENCE [LARGE SCALE GENOMIC DNA]</scope>
    <source>
        <strain evidence="3 4">DSM 9297</strain>
    </source>
</reference>
<dbReference type="EMBL" id="FQWV01000001">
    <property type="protein sequence ID" value="SHG58023.1"/>
    <property type="molecule type" value="Genomic_DNA"/>
</dbReference>
<evidence type="ECO:0000313" key="3">
    <source>
        <dbReference type="EMBL" id="SHG58023.1"/>
    </source>
</evidence>